<dbReference type="PROSITE" id="PS51904">
    <property type="entry name" value="GLYCOSYL_HYDROL_F25_2"/>
    <property type="match status" value="1"/>
</dbReference>
<comment type="similarity">
    <text evidence="1">Belongs to the glycosyl hydrolase 25 family.</text>
</comment>
<evidence type="ECO:0000313" key="4">
    <source>
        <dbReference type="EMBL" id="MBL0886718.1"/>
    </source>
</evidence>
<keyword evidence="3" id="KW-0326">Glycosidase</keyword>
<dbReference type="InterPro" id="IPR018077">
    <property type="entry name" value="Glyco_hydro_fam25_subgr"/>
</dbReference>
<keyword evidence="5" id="KW-1185">Reference proteome</keyword>
<dbReference type="SMART" id="SM00641">
    <property type="entry name" value="Glyco_25"/>
    <property type="match status" value="1"/>
</dbReference>
<reference evidence="4 5" key="1">
    <citation type="journal article" date="2021" name="Arch. Microbiol.">
        <title>Myceligenerans indicum sp. nov., an actinobacterium isolated from mangrove sediment of Sundarbans, India.</title>
        <authorList>
            <person name="Asha K."/>
            <person name="Bhadury P."/>
        </authorList>
    </citation>
    <scope>NUCLEOTIDE SEQUENCE [LARGE SCALE GENOMIC DNA]</scope>
    <source>
        <strain evidence="4 5">I2</strain>
    </source>
</reference>
<protein>
    <submittedName>
        <fullName evidence="4">Lysozyme</fullName>
    </submittedName>
</protein>
<dbReference type="InterPro" id="IPR002053">
    <property type="entry name" value="Glyco_hydro_25"/>
</dbReference>
<evidence type="ECO:0000256" key="2">
    <source>
        <dbReference type="ARBA" id="ARBA00022801"/>
    </source>
</evidence>
<dbReference type="PANTHER" id="PTHR34135">
    <property type="entry name" value="LYSOZYME"/>
    <property type="match status" value="1"/>
</dbReference>
<gene>
    <name evidence="4" type="ORF">HGK34_10610</name>
</gene>
<comment type="caution">
    <text evidence="4">The sequence shown here is derived from an EMBL/GenBank/DDBJ whole genome shotgun (WGS) entry which is preliminary data.</text>
</comment>
<dbReference type="InterPro" id="IPR017853">
    <property type="entry name" value="GH"/>
</dbReference>
<dbReference type="Pfam" id="PF01183">
    <property type="entry name" value="Glyco_hydro_25"/>
    <property type="match status" value="1"/>
</dbReference>
<proteinExistence type="inferred from homology"/>
<dbReference type="PANTHER" id="PTHR34135:SF2">
    <property type="entry name" value="LYSOZYME"/>
    <property type="match status" value="1"/>
</dbReference>
<evidence type="ECO:0000256" key="1">
    <source>
        <dbReference type="ARBA" id="ARBA00010646"/>
    </source>
</evidence>
<dbReference type="EMBL" id="JABBYC010000015">
    <property type="protein sequence ID" value="MBL0886718.1"/>
    <property type="molecule type" value="Genomic_DNA"/>
</dbReference>
<evidence type="ECO:0000313" key="5">
    <source>
        <dbReference type="Proteomes" id="UP000675409"/>
    </source>
</evidence>
<dbReference type="SUPFAM" id="SSF51445">
    <property type="entry name" value="(Trans)glycosidases"/>
    <property type="match status" value="1"/>
</dbReference>
<organism evidence="4 5">
    <name type="scientific">Myceligenerans indicum</name>
    <dbReference type="NCBI Taxonomy" id="2593663"/>
    <lineage>
        <taxon>Bacteria</taxon>
        <taxon>Bacillati</taxon>
        <taxon>Actinomycetota</taxon>
        <taxon>Actinomycetes</taxon>
        <taxon>Micrococcales</taxon>
        <taxon>Promicromonosporaceae</taxon>
        <taxon>Myceligenerans</taxon>
    </lineage>
</organism>
<accession>A0ABS1LKL0</accession>
<keyword evidence="2" id="KW-0378">Hydrolase</keyword>
<name>A0ABS1LKL0_9MICO</name>
<evidence type="ECO:0000256" key="3">
    <source>
        <dbReference type="ARBA" id="ARBA00023295"/>
    </source>
</evidence>
<dbReference type="Gene3D" id="3.20.20.80">
    <property type="entry name" value="Glycosidases"/>
    <property type="match status" value="1"/>
</dbReference>
<dbReference type="Proteomes" id="UP000675409">
    <property type="component" value="Unassembled WGS sequence"/>
</dbReference>
<sequence length="253" mass="27644">MRRSLTRIRHSRFVVPGAAAVLAAVLAMLVAQGVLWPNRLFAARYDVHGIDVSHHNGDIDWDRVAAQDIDFAYVKATEGSAHTDELFTENWVRAREAGLAVGAYHFLSFESSGEDQAANVVGTVPSAPDALPLVVDLEPYGPFTGNLPPAGEVRAILDPLLTALEDHYGQPPVIYTTREAYDAYLAGSYRRNPVWIRAVALPPRLPDGRAWTIWQYSHRDTLDGVGQDAGAEPYVDMNVIDGTLAQLRADAGE</sequence>